<dbReference type="Gene3D" id="3.30.1340.20">
    <property type="entry name" value="3H domain"/>
    <property type="match status" value="1"/>
</dbReference>
<evidence type="ECO:0000259" key="3">
    <source>
        <dbReference type="Pfam" id="PF08279"/>
    </source>
</evidence>
<dbReference type="SUPFAM" id="SSF75500">
    <property type="entry name" value="Putative transcriptional regulator TM1602, C-terminal domain"/>
    <property type="match status" value="1"/>
</dbReference>
<evidence type="ECO:0000313" key="4">
    <source>
        <dbReference type="EMBL" id="KNZ43325.1"/>
    </source>
</evidence>
<feature type="binding site" evidence="1">
    <location>
        <position position="82"/>
    </location>
    <ligand>
        <name>Ni(2+)</name>
        <dbReference type="ChEBI" id="CHEBI:49786"/>
    </ligand>
</feature>
<dbReference type="OrthoDB" id="9792661at2"/>
<name>A0A0L6U6A3_9FIRM</name>
<dbReference type="PANTHER" id="PTHR40068:SF1">
    <property type="entry name" value="TRANSCRIPTION REPRESSOR NIAR-RELATED"/>
    <property type="match status" value="1"/>
</dbReference>
<feature type="domain" description="3H" evidence="2">
    <location>
        <begin position="71"/>
        <end position="166"/>
    </location>
</feature>
<dbReference type="InterPro" id="IPR026043">
    <property type="entry name" value="NadR"/>
</dbReference>
<dbReference type="RefSeq" id="WP_050738511.1">
    <property type="nucleotide sequence ID" value="NZ_LGYO01000004.1"/>
</dbReference>
<feature type="binding site" evidence="1">
    <location>
        <position position="143"/>
    </location>
    <ligand>
        <name>Ni(2+)</name>
        <dbReference type="ChEBI" id="CHEBI:49786"/>
    </ligand>
</feature>
<dbReference type="InterPro" id="IPR004173">
    <property type="entry name" value="3H_domain"/>
</dbReference>
<keyword evidence="1" id="KW-0533">Nickel</keyword>
<keyword evidence="5" id="KW-1185">Reference proteome</keyword>
<dbReference type="PANTHER" id="PTHR40068">
    <property type="entry name" value="TRANSCRIPTION REPRESSOR NIAR-RELATED"/>
    <property type="match status" value="1"/>
</dbReference>
<dbReference type="PIRSF" id="PIRSF037847">
    <property type="entry name" value="NiaR"/>
    <property type="match status" value="1"/>
</dbReference>
<protein>
    <submittedName>
        <fullName evidence="4">DeoR faimly transcriptional regulator</fullName>
    </submittedName>
</protein>
<dbReference type="Proteomes" id="UP000036873">
    <property type="component" value="Unassembled WGS sequence"/>
</dbReference>
<proteinExistence type="predicted"/>
<evidence type="ECO:0000256" key="1">
    <source>
        <dbReference type="PIRSR" id="PIRSR037847-1"/>
    </source>
</evidence>
<dbReference type="SUPFAM" id="SSF46785">
    <property type="entry name" value="Winged helix' DNA-binding domain"/>
    <property type="match status" value="1"/>
</dbReference>
<dbReference type="Pfam" id="PF02829">
    <property type="entry name" value="3H"/>
    <property type="match status" value="1"/>
</dbReference>
<feature type="domain" description="Helix-turn-helix type 11" evidence="3">
    <location>
        <begin position="6"/>
        <end position="58"/>
    </location>
</feature>
<dbReference type="GO" id="GO:0046872">
    <property type="term" value="F:metal ion binding"/>
    <property type="evidence" value="ECO:0007669"/>
    <property type="project" value="UniProtKB-KW"/>
</dbReference>
<comment type="caution">
    <text evidence="4">The sequence shown here is derived from an EMBL/GenBank/DDBJ whole genome shotgun (WGS) entry which is preliminary data.</text>
</comment>
<reference evidence="5" key="1">
    <citation type="submission" date="2015-07" db="EMBL/GenBank/DDBJ databases">
        <title>Draft genome sequence of Acetobacterium bakii DSM 8293, a potential psychrophilic chemical producer through syngas fermentation.</title>
        <authorList>
            <person name="Song Y."/>
            <person name="Hwang S."/>
            <person name="Cho B.-K."/>
        </authorList>
    </citation>
    <scope>NUCLEOTIDE SEQUENCE [LARGE SCALE GENOMIC DNA]</scope>
    <source>
        <strain evidence="5">DSM 8239</strain>
    </source>
</reference>
<feature type="binding site" evidence="1">
    <location>
        <position position="141"/>
    </location>
    <ligand>
        <name>Ni(2+)</name>
        <dbReference type="ChEBI" id="CHEBI:49786"/>
    </ligand>
</feature>
<dbReference type="InterPro" id="IPR036390">
    <property type="entry name" value="WH_DNA-bd_sf"/>
</dbReference>
<dbReference type="EMBL" id="LGYO01000004">
    <property type="protein sequence ID" value="KNZ43325.1"/>
    <property type="molecule type" value="Genomic_DNA"/>
</dbReference>
<evidence type="ECO:0000259" key="2">
    <source>
        <dbReference type="Pfam" id="PF02829"/>
    </source>
</evidence>
<dbReference type="Pfam" id="PF08279">
    <property type="entry name" value="HTH_11"/>
    <property type="match status" value="1"/>
</dbReference>
<dbReference type="Gene3D" id="1.10.10.10">
    <property type="entry name" value="Winged helix-like DNA-binding domain superfamily/Winged helix DNA-binding domain"/>
    <property type="match status" value="1"/>
</dbReference>
<dbReference type="InterPro" id="IPR013196">
    <property type="entry name" value="HTH_11"/>
</dbReference>
<dbReference type="AlphaFoldDB" id="A0A0L6U6A3"/>
<gene>
    <name evidence="4" type="ORF">AKG39_01070</name>
</gene>
<evidence type="ECO:0000313" key="5">
    <source>
        <dbReference type="Proteomes" id="UP000036873"/>
    </source>
</evidence>
<organism evidence="4 5">
    <name type="scientific">Acetobacterium bakii</name>
    <dbReference type="NCBI Taxonomy" id="52689"/>
    <lineage>
        <taxon>Bacteria</taxon>
        <taxon>Bacillati</taxon>
        <taxon>Bacillota</taxon>
        <taxon>Clostridia</taxon>
        <taxon>Eubacteriales</taxon>
        <taxon>Eubacteriaceae</taxon>
        <taxon>Acetobacterium</taxon>
    </lineage>
</organism>
<dbReference type="InterPro" id="IPR036388">
    <property type="entry name" value="WH-like_DNA-bd_sf"/>
</dbReference>
<accession>A0A0L6U6A3</accession>
<sequence length="169" mass="19340">MKRENRLEAIINELRASKEPLSGATLANLYQVSRQIIVQDIALLRASNYDIISTNKGYLLIDPPGKYKIFKVYHNIEEIADELYTIVEAGGRVNDVFVIHEIYGEIRAQLWLTSKSDVDNFVTSLAEGKISPLMKLTGEYHFHTVEASSDRVLDLIERKLREKNYLVEV</sequence>
<keyword evidence="1" id="KW-0479">Metal-binding</keyword>
<dbReference type="STRING" id="52689.AKG39_01070"/>
<dbReference type="InterPro" id="IPR035922">
    <property type="entry name" value="3H_dom_sf"/>
</dbReference>
<feature type="binding site" evidence="1">
    <location>
        <position position="74"/>
    </location>
    <ligand>
        <name>Ni(2+)</name>
        <dbReference type="ChEBI" id="CHEBI:49786"/>
    </ligand>
</feature>